<evidence type="ECO:0000313" key="3">
    <source>
        <dbReference type="Proteomes" id="UP000676194"/>
    </source>
</evidence>
<protein>
    <submittedName>
        <fullName evidence="2">Uncharacterized protein</fullName>
    </submittedName>
</protein>
<feature type="region of interest" description="Disordered" evidence="1">
    <location>
        <begin position="47"/>
        <end position="67"/>
    </location>
</feature>
<dbReference type="RefSeq" id="WP_213493701.1">
    <property type="nucleotide sequence ID" value="NZ_CP074694.1"/>
</dbReference>
<name>A0A8E6B1U7_9BACT</name>
<keyword evidence="3" id="KW-1185">Reference proteome</keyword>
<organism evidence="2 3">
    <name type="scientific">Telmatocola sphagniphila</name>
    <dbReference type="NCBI Taxonomy" id="1123043"/>
    <lineage>
        <taxon>Bacteria</taxon>
        <taxon>Pseudomonadati</taxon>
        <taxon>Planctomycetota</taxon>
        <taxon>Planctomycetia</taxon>
        <taxon>Gemmatales</taxon>
        <taxon>Gemmataceae</taxon>
    </lineage>
</organism>
<dbReference type="EMBL" id="CP074694">
    <property type="protein sequence ID" value="QVL29819.1"/>
    <property type="molecule type" value="Genomic_DNA"/>
</dbReference>
<evidence type="ECO:0000313" key="2">
    <source>
        <dbReference type="EMBL" id="QVL29819.1"/>
    </source>
</evidence>
<dbReference type="KEGG" id="tsph:KIH39_13155"/>
<evidence type="ECO:0000256" key="1">
    <source>
        <dbReference type="SAM" id="MobiDB-lite"/>
    </source>
</evidence>
<feature type="compositionally biased region" description="Basic and acidic residues" evidence="1">
    <location>
        <begin position="228"/>
        <end position="246"/>
    </location>
</feature>
<accession>A0A8E6B1U7</accession>
<dbReference type="AlphaFoldDB" id="A0A8E6B1U7"/>
<dbReference type="Proteomes" id="UP000676194">
    <property type="component" value="Chromosome"/>
</dbReference>
<feature type="region of interest" description="Disordered" evidence="1">
    <location>
        <begin position="213"/>
        <end position="246"/>
    </location>
</feature>
<reference evidence="2" key="1">
    <citation type="submission" date="2021-05" db="EMBL/GenBank/DDBJ databases">
        <title>Complete genome sequence of the cellulolytic planctomycete Telmatocola sphagniphila SP2T and characterization of the first cellulase from planctomycetes.</title>
        <authorList>
            <person name="Rakitin A.L."/>
            <person name="Beletsky A.V."/>
            <person name="Naumoff D.G."/>
            <person name="Kulichevskaya I.S."/>
            <person name="Mardanov A.V."/>
            <person name="Ravin N.V."/>
            <person name="Dedysh S.N."/>
        </authorList>
    </citation>
    <scope>NUCLEOTIDE SEQUENCE</scope>
    <source>
        <strain evidence="2">SP2T</strain>
    </source>
</reference>
<proteinExistence type="predicted"/>
<sequence>MRLTLRTLLAYLDDTLDPAETKLIGQKVTESDKARELIDRIRKVTRRRGIASPPMEGDNPTSDPNTVAEYLDNSLSAEELADLEKLAMESDKHLAEIASAHQILSLALSEPASVPPSAHQRMYRLVKGRESIPFRKPTARMAAGIQEPDPKEKIDSEYDFQLPVMNSEKPRWGILVPLSLILLAVAGFAIYKALPQNEPLSGSGYAVFDSTKSKDLEESPAKINPDVLAKKAETPKKDREPLPTKEPKDSIVVNEIETLPQPREEVVAKPDVEVPAPRPSEIRQVIGGWEGSKNQVLISRSPPLEVVKLPREDIWHRIGKTNAILNTTDSLIAPPGYHPEIKLLSGVHIQLWGNLPELLNLPLLESAITLFFPKEKYDADLSLDSGRIFIRNDKAFGPARIRVRVREPIRELPKDEKLAPGQKPYLFKEEVWDITLLEPKTEICLDRFEGYPPGVSYSRRYNNESPKLEFYCGLVSGKADIRVGFKEFLNLTSPSLMTWDNRGGGLKAPERPNDNLIGIWSKETNVRLPGATESLNALGDLEKRLQGNAEPAVVDVEWASIWKNETEKPSRRIIALFGLESIDAIADMLDALGDESLPLRQAAIVMLRHWSGRAQDHDSQLNEFLINKRRFPETHSEIILELLHTFSEEDARKNSTYEKLFNYLKHERIEIRELAFWHLSRLDPIGLKEIGGFDTAGSENARMATWAKWFNSWRKRFDSKKPKK</sequence>
<gene>
    <name evidence="2" type="ORF">KIH39_13155</name>
</gene>